<organism evidence="2 3">
    <name type="scientific">Cochliobolus sativus</name>
    <name type="common">Common root rot and spot blotch fungus</name>
    <name type="synonym">Bipolaris sorokiniana</name>
    <dbReference type="NCBI Taxonomy" id="45130"/>
    <lineage>
        <taxon>Eukaryota</taxon>
        <taxon>Fungi</taxon>
        <taxon>Dikarya</taxon>
        <taxon>Ascomycota</taxon>
        <taxon>Pezizomycotina</taxon>
        <taxon>Dothideomycetes</taxon>
        <taxon>Pleosporomycetidae</taxon>
        <taxon>Pleosporales</taxon>
        <taxon>Pleosporineae</taxon>
        <taxon>Pleosporaceae</taxon>
        <taxon>Bipolaris</taxon>
    </lineage>
</organism>
<protein>
    <recommendedName>
        <fullName evidence="1">Heterokaryon incompatibility domain-containing protein</fullName>
    </recommendedName>
</protein>
<evidence type="ECO:0000313" key="2">
    <source>
        <dbReference type="EMBL" id="KAF5844927.1"/>
    </source>
</evidence>
<proteinExistence type="predicted"/>
<evidence type="ECO:0000259" key="1">
    <source>
        <dbReference type="Pfam" id="PF06985"/>
    </source>
</evidence>
<comment type="caution">
    <text evidence="2">The sequence shown here is derived from an EMBL/GenBank/DDBJ whole genome shotgun (WGS) entry which is preliminary data.</text>
</comment>
<evidence type="ECO:0000313" key="3">
    <source>
        <dbReference type="Proteomes" id="UP000624244"/>
    </source>
</evidence>
<name>A0A8H5Z984_COCSA</name>
<dbReference type="Proteomes" id="UP000624244">
    <property type="component" value="Unassembled WGS sequence"/>
</dbReference>
<dbReference type="PANTHER" id="PTHR33112">
    <property type="entry name" value="DOMAIN PROTEIN, PUTATIVE-RELATED"/>
    <property type="match status" value="1"/>
</dbReference>
<dbReference type="InterPro" id="IPR010730">
    <property type="entry name" value="HET"/>
</dbReference>
<accession>A0A8H5Z984</accession>
<feature type="domain" description="Heterokaryon incompatibility" evidence="1">
    <location>
        <begin position="176"/>
        <end position="330"/>
    </location>
</feature>
<dbReference type="EMBL" id="WNKQ01000021">
    <property type="protein sequence ID" value="KAF5844927.1"/>
    <property type="molecule type" value="Genomic_DNA"/>
</dbReference>
<dbReference type="Pfam" id="PF06985">
    <property type="entry name" value="HET"/>
    <property type="match status" value="1"/>
</dbReference>
<dbReference type="PANTHER" id="PTHR33112:SF11">
    <property type="entry name" value="HETEROKARYON INCOMPATIBILITY DOMAIN-CONTAINING PROTEIN"/>
    <property type="match status" value="1"/>
</dbReference>
<dbReference type="AlphaFoldDB" id="A0A8H5Z984"/>
<sequence length="655" mass="74938">MSLAPQQAKVSWMIAAKLYHLSRYWGFERKSLRDLESNDIGNTNGDALHPEFITSAQLIFDTIPESIVFLVQFHRELFPELSHRAGMFMLQKDNGESECDVYAEGDVTADHTSSNASFELASMWLRDCVQSHPRCNSHKDGTSWYPTRLLHLVESDGKEGYVRLIRTAETSLNEHYATLSHRWGNTRPLQLTKSAASDPNHRFLVAEMPRTFQEAIQVSRRLGIQYLWIDSLCIIQEGDNLRDWYYEAGLMDKVYMHSYLNIAAADADDGTKGLFRHHPPLPLGCQRVAVNTKEFGSGTGCTDYLMTDLMLWLHNLDKSPLHNRGWVFQERFLAPRNLHFFRDQLFFECNERTVCETFPKGLPSVITKLTTASIKSRLWKQEDLSVLPDRYGEDLRNLWYSDVVSQYSPMDLSVSTDKLIALSGIAKFFMARLEDTYVAGMWHSQLEDSLLWSVSPSGLLPRPLVYRSPTWSWASVDGRIRPNLDWEDRELLIHVEDVVLSHATEDTTGAVTGGWLDLRGVLKPVRLSKPERLQTVLCMAFDSEAISQQAETTEDDSSSTIYFLPDTMQDTNWVEDNAQKRLFFTPCIKEDTSGWAHGLVLRLVDKEMTLFERIGLISTDTPAEKEMMLADLSEDTKARLPCLRYENGLHTIRII</sequence>
<reference evidence="2" key="1">
    <citation type="submission" date="2019-11" db="EMBL/GenBank/DDBJ databases">
        <title>Bipolaris sorokiniana Genome sequencing.</title>
        <authorList>
            <person name="Wang H."/>
        </authorList>
    </citation>
    <scope>NUCLEOTIDE SEQUENCE</scope>
</reference>
<gene>
    <name evidence="2" type="ORF">GGP41_008806</name>
</gene>